<comment type="caution">
    <text evidence="7">The sequence shown here is derived from an EMBL/GenBank/DDBJ whole genome shotgun (WGS) entry which is preliminary data.</text>
</comment>
<evidence type="ECO:0000313" key="8">
    <source>
        <dbReference type="Proteomes" id="UP001501047"/>
    </source>
</evidence>
<dbReference type="PANTHER" id="PTHR30250">
    <property type="entry name" value="PST FAMILY PREDICTED COLANIC ACID TRANSPORTER"/>
    <property type="match status" value="1"/>
</dbReference>
<reference evidence="7 8" key="1">
    <citation type="journal article" date="2019" name="Int. J. Syst. Evol. Microbiol.">
        <title>The Global Catalogue of Microorganisms (GCM) 10K type strain sequencing project: providing services to taxonomists for standard genome sequencing and annotation.</title>
        <authorList>
            <consortium name="The Broad Institute Genomics Platform"/>
            <consortium name="The Broad Institute Genome Sequencing Center for Infectious Disease"/>
            <person name="Wu L."/>
            <person name="Ma J."/>
        </authorList>
    </citation>
    <scope>NUCLEOTIDE SEQUENCE [LARGE SCALE GENOMIC DNA]</scope>
    <source>
        <strain evidence="7 8">JCM 1417</strain>
    </source>
</reference>
<evidence type="ECO:0000256" key="3">
    <source>
        <dbReference type="ARBA" id="ARBA00022692"/>
    </source>
</evidence>
<feature type="transmembrane region" description="Helical" evidence="6">
    <location>
        <begin position="265"/>
        <end position="292"/>
    </location>
</feature>
<dbReference type="EMBL" id="BAAACI010000002">
    <property type="protein sequence ID" value="GAA0770804.1"/>
    <property type="molecule type" value="Genomic_DNA"/>
</dbReference>
<comment type="subcellular location">
    <subcellularLocation>
        <location evidence="1">Cell membrane</location>
        <topology evidence="1">Multi-pass membrane protein</topology>
    </subcellularLocation>
</comment>
<feature type="transmembrane region" description="Helical" evidence="6">
    <location>
        <begin position="313"/>
        <end position="336"/>
    </location>
</feature>
<keyword evidence="5 6" id="KW-0472">Membrane</keyword>
<evidence type="ECO:0000256" key="5">
    <source>
        <dbReference type="ARBA" id="ARBA00023136"/>
    </source>
</evidence>
<proteinExistence type="predicted"/>
<feature type="transmembrane region" description="Helical" evidence="6">
    <location>
        <begin position="375"/>
        <end position="397"/>
    </location>
</feature>
<dbReference type="InterPro" id="IPR002797">
    <property type="entry name" value="Polysacc_synth"/>
</dbReference>
<feature type="transmembrane region" description="Helical" evidence="6">
    <location>
        <begin position="403"/>
        <end position="421"/>
    </location>
</feature>
<protein>
    <submittedName>
        <fullName evidence="7">Lipopolysaccharide biosynthesis protein</fullName>
    </submittedName>
</protein>
<feature type="transmembrane region" description="Helical" evidence="6">
    <location>
        <begin position="128"/>
        <end position="149"/>
    </location>
</feature>
<feature type="transmembrane region" description="Helical" evidence="6">
    <location>
        <begin position="454"/>
        <end position="473"/>
    </location>
</feature>
<organism evidence="7 8">
    <name type="scientific">Clostridium subterminale</name>
    <dbReference type="NCBI Taxonomy" id="1550"/>
    <lineage>
        <taxon>Bacteria</taxon>
        <taxon>Bacillati</taxon>
        <taxon>Bacillota</taxon>
        <taxon>Clostridia</taxon>
        <taxon>Eubacteriales</taxon>
        <taxon>Clostridiaceae</taxon>
        <taxon>Clostridium</taxon>
    </lineage>
</organism>
<dbReference type="Pfam" id="PF01943">
    <property type="entry name" value="Polysacc_synt"/>
    <property type="match status" value="1"/>
</dbReference>
<keyword evidence="3 6" id="KW-0812">Transmembrane</keyword>
<feature type="transmembrane region" description="Helical" evidence="6">
    <location>
        <begin position="53"/>
        <end position="76"/>
    </location>
</feature>
<feature type="transmembrane region" description="Helical" evidence="6">
    <location>
        <begin position="97"/>
        <end position="116"/>
    </location>
</feature>
<evidence type="ECO:0000256" key="4">
    <source>
        <dbReference type="ARBA" id="ARBA00022989"/>
    </source>
</evidence>
<name>A0ABN1KMB9_CLOSU</name>
<keyword evidence="2" id="KW-1003">Cell membrane</keyword>
<feature type="transmembrane region" description="Helical" evidence="6">
    <location>
        <begin position="342"/>
        <end position="363"/>
    </location>
</feature>
<keyword evidence="8" id="KW-1185">Reference proteome</keyword>
<evidence type="ECO:0000313" key="7">
    <source>
        <dbReference type="EMBL" id="GAA0770804.1"/>
    </source>
</evidence>
<sequence length="496" mass="56233">MSNLNSKSDASGRNSLFRKFLSFSVGNWVVLVIGFISTPLITRIISPTEYGKFGFLNIYVNIFMLVITCGLDQSYVRFFYEEGEQNRNRLLFESIKIPLILNIIVACIIIIFKVPISKYIISEYDLSFIVLLILNIVLSSISRFSLLTVRMKQKGRLYSMLQVMQKVTYLMSIGLFFMIYNNNFLTLAYATLMSNIVLVVVSIFTERDSWNFRDIKGKKLKNSQIDILKYGIPLVFTALVTWLFQSADRMAIKAYYGGEIGLYQAGIYTSANSIIAILNILQSSFATFWLPVAFEKYEKNPEDTKFFTNINDIVSFLMFGVGIGLILFKDVIVLLLGEKYRVASYIMPFLVFMPVLYTMSEVSVGGINFKKKPKYHIIIASLACLFNVIGNIILVPILGSKGAAISTGLAYIVFYYARTLISMKLYKVDYHLGRTTVAIAAMLVLALHSSFREFSMITVIIGAIVIVIGLFLYRDTIKSMLDMIFKAKGIKNIEQK</sequence>
<dbReference type="PANTHER" id="PTHR30250:SF11">
    <property type="entry name" value="O-ANTIGEN TRANSPORTER-RELATED"/>
    <property type="match status" value="1"/>
</dbReference>
<accession>A0ABN1KMB9</accession>
<dbReference type="Proteomes" id="UP001501047">
    <property type="component" value="Unassembled WGS sequence"/>
</dbReference>
<feature type="transmembrane region" description="Helical" evidence="6">
    <location>
        <begin position="428"/>
        <end position="448"/>
    </location>
</feature>
<feature type="transmembrane region" description="Helical" evidence="6">
    <location>
        <begin position="227"/>
        <end position="245"/>
    </location>
</feature>
<evidence type="ECO:0000256" key="2">
    <source>
        <dbReference type="ARBA" id="ARBA00022475"/>
    </source>
</evidence>
<dbReference type="InterPro" id="IPR050833">
    <property type="entry name" value="Poly_Biosynth_Transport"/>
</dbReference>
<gene>
    <name evidence="7" type="ORF">GCM10008908_14140</name>
</gene>
<keyword evidence="4 6" id="KW-1133">Transmembrane helix</keyword>
<evidence type="ECO:0000256" key="6">
    <source>
        <dbReference type="SAM" id="Phobius"/>
    </source>
</evidence>
<evidence type="ECO:0000256" key="1">
    <source>
        <dbReference type="ARBA" id="ARBA00004651"/>
    </source>
</evidence>
<dbReference type="RefSeq" id="WP_343825006.1">
    <property type="nucleotide sequence ID" value="NZ_BAAACI010000002.1"/>
</dbReference>
<feature type="transmembrane region" description="Helical" evidence="6">
    <location>
        <begin position="20"/>
        <end position="41"/>
    </location>
</feature>
<feature type="transmembrane region" description="Helical" evidence="6">
    <location>
        <begin position="186"/>
        <end position="206"/>
    </location>
</feature>
<feature type="transmembrane region" description="Helical" evidence="6">
    <location>
        <begin position="161"/>
        <end position="180"/>
    </location>
</feature>